<evidence type="ECO:0000313" key="2">
    <source>
        <dbReference type="Proteomes" id="UP000613401"/>
    </source>
</evidence>
<dbReference type="AlphaFoldDB" id="A0A8H4CA76"/>
<reference evidence="1" key="1">
    <citation type="journal article" date="2020" name="Phytopathology">
        <title>Genome sequence and comparative analysis of Colletotrichum gloeosporioides isolated from Liriodendron leaves.</title>
        <authorList>
            <person name="Fu F.F."/>
            <person name="Hao Z."/>
            <person name="Wang P."/>
            <person name="Lu Y."/>
            <person name="Xue L.J."/>
            <person name="Wei G."/>
            <person name="Tian Y."/>
            <person name="Baishi H."/>
            <person name="Xu H."/>
            <person name="Shi J."/>
            <person name="Cheng T."/>
            <person name="Wang G."/>
            <person name="Yi Y."/>
            <person name="Chen J."/>
        </authorList>
    </citation>
    <scope>NUCLEOTIDE SEQUENCE</scope>
    <source>
        <strain evidence="1">Lc1</strain>
    </source>
</reference>
<gene>
    <name evidence="1" type="ORF">GCG54_00015616</name>
</gene>
<dbReference type="EMBL" id="WVTB01000080">
    <property type="protein sequence ID" value="KAF3800033.1"/>
    <property type="molecule type" value="Genomic_DNA"/>
</dbReference>
<sequence length="224" mass="25483">MTKAEVPRRRAQPDRGAYLGTIIRHEALGPRSRFFKSRVSRRNGNIVWLHEREAQTIDAEAVFTFWENVGSRERWAISTDNPPPCKILSLRVHLHLTAGLPISYNVQLLGQRRPVVYRESALPIYLVRKYWSSVKAHTGMAKDRFLLERLPALVERRLELASLSQSPVQRLAPCLPSVVNSFISDLTAPVESRELGEVGVSMPVVKADREWIGRSVDGQPEQKR</sequence>
<accession>A0A8H4CA76</accession>
<dbReference type="Proteomes" id="UP000613401">
    <property type="component" value="Unassembled WGS sequence"/>
</dbReference>
<dbReference type="GeneID" id="69022718"/>
<protein>
    <submittedName>
        <fullName evidence="1">Uncharacterized protein</fullName>
    </submittedName>
</protein>
<keyword evidence="2" id="KW-1185">Reference proteome</keyword>
<reference evidence="1" key="2">
    <citation type="submission" date="2020-03" db="EMBL/GenBank/DDBJ databases">
        <authorList>
            <person name="Fu F.-F."/>
            <person name="Chen J."/>
        </authorList>
    </citation>
    <scope>NUCLEOTIDE SEQUENCE</scope>
    <source>
        <strain evidence="1">Lc1</strain>
    </source>
</reference>
<proteinExistence type="predicted"/>
<comment type="caution">
    <text evidence="1">The sequence shown here is derived from an EMBL/GenBank/DDBJ whole genome shotgun (WGS) entry which is preliminary data.</text>
</comment>
<dbReference type="RefSeq" id="XP_045259193.1">
    <property type="nucleotide sequence ID" value="XM_045415394.1"/>
</dbReference>
<evidence type="ECO:0000313" key="1">
    <source>
        <dbReference type="EMBL" id="KAF3800033.1"/>
    </source>
</evidence>
<name>A0A8H4CA76_COLGL</name>
<organism evidence="1 2">
    <name type="scientific">Colletotrichum gloeosporioides</name>
    <name type="common">Anthracnose fungus</name>
    <name type="synonym">Glomerella cingulata</name>
    <dbReference type="NCBI Taxonomy" id="474922"/>
    <lineage>
        <taxon>Eukaryota</taxon>
        <taxon>Fungi</taxon>
        <taxon>Dikarya</taxon>
        <taxon>Ascomycota</taxon>
        <taxon>Pezizomycotina</taxon>
        <taxon>Sordariomycetes</taxon>
        <taxon>Hypocreomycetidae</taxon>
        <taxon>Glomerellales</taxon>
        <taxon>Glomerellaceae</taxon>
        <taxon>Colletotrichum</taxon>
        <taxon>Colletotrichum gloeosporioides species complex</taxon>
    </lineage>
</organism>